<evidence type="ECO:0000256" key="1">
    <source>
        <dbReference type="ARBA" id="ARBA00004651"/>
    </source>
</evidence>
<comment type="subcellular location">
    <subcellularLocation>
        <location evidence="1">Cell membrane</location>
        <topology evidence="1">Multi-pass membrane protein</topology>
    </subcellularLocation>
</comment>
<feature type="transmembrane region" description="Helical" evidence="6">
    <location>
        <begin position="671"/>
        <end position="695"/>
    </location>
</feature>
<evidence type="ECO:0000256" key="5">
    <source>
        <dbReference type="ARBA" id="ARBA00023136"/>
    </source>
</evidence>
<feature type="transmembrane region" description="Helical" evidence="6">
    <location>
        <begin position="285"/>
        <end position="307"/>
    </location>
</feature>
<organism evidence="9 10">
    <name type="scientific">Chitinophaga horti</name>
    <dbReference type="NCBI Taxonomy" id="2920382"/>
    <lineage>
        <taxon>Bacteria</taxon>
        <taxon>Pseudomonadati</taxon>
        <taxon>Bacteroidota</taxon>
        <taxon>Chitinophagia</taxon>
        <taxon>Chitinophagales</taxon>
        <taxon>Chitinophagaceae</taxon>
        <taxon>Chitinophaga</taxon>
    </lineage>
</organism>
<name>A0ABY6J035_9BACT</name>
<keyword evidence="2" id="KW-1003">Cell membrane</keyword>
<dbReference type="InterPro" id="IPR025857">
    <property type="entry name" value="MacB_PCD"/>
</dbReference>
<feature type="domain" description="ABC3 transporter permease C-terminal" evidence="7">
    <location>
        <begin position="674"/>
        <end position="787"/>
    </location>
</feature>
<dbReference type="PANTHER" id="PTHR30572">
    <property type="entry name" value="MEMBRANE COMPONENT OF TRANSPORTER-RELATED"/>
    <property type="match status" value="1"/>
</dbReference>
<feature type="domain" description="ABC3 transporter permease C-terminal" evidence="7">
    <location>
        <begin position="291"/>
        <end position="404"/>
    </location>
</feature>
<evidence type="ECO:0000259" key="8">
    <source>
        <dbReference type="Pfam" id="PF12704"/>
    </source>
</evidence>
<feature type="transmembrane region" description="Helical" evidence="6">
    <location>
        <begin position="723"/>
        <end position="742"/>
    </location>
</feature>
<evidence type="ECO:0000313" key="10">
    <source>
        <dbReference type="Proteomes" id="UP001162741"/>
    </source>
</evidence>
<keyword evidence="4 6" id="KW-1133">Transmembrane helix</keyword>
<sequence>MIRNYLKIAWRNIVKSKGYAAINIGGLATGMAVALLIGLWIWDEVTYDRHNQHYDRIAQVFQNQDFGGKIDTWQTMPHPTGETLRRNYPDDFKHVVMASWDFYKELTYGDKRLKKLGKYVEPDGPLLMDLQMLRGSRDALKDVSSILLSETGARSYFGDADPVGKVIRFSEREMYTVQGVYRDIPRNSAFANLQFLAPFDAYIDQMGWVRSMVNPWGNNAFLLYVQIADHADMSSVSEKIKMVRNDHLRPEERRLKPRLFLHPMKMWRLQTAFENGVVADGGLKYVWLFGLIGLFVLMLACINFMNLSTARSEKRAREVGIRKAIGSVRAQLVKQFFSESLLVVMLAFVLSLLLVQLALPLFNSITAKQMHIPWLSPMLWLAGLSISFFTALVAGSYPAFYLSSFQPVKVLKGTFRAGRYAAVPRQAMLVLQFTISLILIIGTIVVFRQIDYARQRPVGYNPDGLLSIEMDSRHMQGRFDALEAELLATGAVTGVTQASAPATQVWSTNGNIHWRGKDPSLAVDFPTTTVRANYGRVMGWKFAQGRDFSKDFASDSAALIVNEAAVKYMGLEHAVGETIRWNDMPFTIVGVISDVIAESPYAPVRPSMYRMDPNDVSLVNLRLHPGLSSKESVKKIGEVFGKFFPERLFDYQFVDQEYGRKFESEQRIGTLAGAFAILAVFICCLGLFGMASFMAERRTKEIGVRKVMGASVVNLWAMLSKDFLVLVFMGILLSMPLAYFFMHNWLQGYQYRSDMSWWIFAVAGIGVLLITLLTVSFQSVKAALMNPVKSLRAE</sequence>
<feature type="transmembrane region" description="Helical" evidence="6">
    <location>
        <begin position="429"/>
        <end position="447"/>
    </location>
</feature>
<reference evidence="9" key="1">
    <citation type="submission" date="2022-10" db="EMBL/GenBank/DDBJ databases">
        <title>Chitinophaga sp. nov., isolated from soil.</title>
        <authorList>
            <person name="Jeon C.O."/>
        </authorList>
    </citation>
    <scope>NUCLEOTIDE SEQUENCE</scope>
    <source>
        <strain evidence="9">R8</strain>
    </source>
</reference>
<dbReference type="Pfam" id="PF02687">
    <property type="entry name" value="FtsX"/>
    <property type="match status" value="2"/>
</dbReference>
<feature type="domain" description="MacB-like periplasmic core" evidence="8">
    <location>
        <begin position="435"/>
        <end position="636"/>
    </location>
</feature>
<proteinExistence type="predicted"/>
<feature type="transmembrane region" description="Helical" evidence="6">
    <location>
        <begin position="379"/>
        <end position="402"/>
    </location>
</feature>
<dbReference type="Proteomes" id="UP001162741">
    <property type="component" value="Chromosome"/>
</dbReference>
<dbReference type="InterPro" id="IPR003838">
    <property type="entry name" value="ABC3_permease_C"/>
</dbReference>
<evidence type="ECO:0000259" key="7">
    <source>
        <dbReference type="Pfam" id="PF02687"/>
    </source>
</evidence>
<evidence type="ECO:0000313" key="9">
    <source>
        <dbReference type="EMBL" id="UYQ91736.1"/>
    </source>
</evidence>
<feature type="domain" description="MacB-like periplasmic core" evidence="8">
    <location>
        <begin position="21"/>
        <end position="241"/>
    </location>
</feature>
<dbReference type="InterPro" id="IPR050250">
    <property type="entry name" value="Macrolide_Exporter_MacB"/>
</dbReference>
<keyword evidence="10" id="KW-1185">Reference proteome</keyword>
<evidence type="ECO:0000256" key="6">
    <source>
        <dbReference type="SAM" id="Phobius"/>
    </source>
</evidence>
<dbReference type="PANTHER" id="PTHR30572:SF18">
    <property type="entry name" value="ABC-TYPE MACROLIDE FAMILY EXPORT SYSTEM PERMEASE COMPONENT 2"/>
    <property type="match status" value="1"/>
</dbReference>
<dbReference type="RefSeq" id="WP_264280114.1">
    <property type="nucleotide sequence ID" value="NZ_CP107006.1"/>
</dbReference>
<protein>
    <submittedName>
        <fullName evidence="9">ABC transporter permease</fullName>
    </submittedName>
</protein>
<evidence type="ECO:0000256" key="4">
    <source>
        <dbReference type="ARBA" id="ARBA00022989"/>
    </source>
</evidence>
<dbReference type="Pfam" id="PF12704">
    <property type="entry name" value="MacB_PCD"/>
    <property type="match status" value="2"/>
</dbReference>
<dbReference type="EMBL" id="CP107006">
    <property type="protein sequence ID" value="UYQ91736.1"/>
    <property type="molecule type" value="Genomic_DNA"/>
</dbReference>
<evidence type="ECO:0000256" key="3">
    <source>
        <dbReference type="ARBA" id="ARBA00022692"/>
    </source>
</evidence>
<gene>
    <name evidence="9" type="ORF">MKQ68_16740</name>
</gene>
<evidence type="ECO:0000256" key="2">
    <source>
        <dbReference type="ARBA" id="ARBA00022475"/>
    </source>
</evidence>
<feature type="transmembrane region" description="Helical" evidence="6">
    <location>
        <begin position="757"/>
        <end position="777"/>
    </location>
</feature>
<feature type="transmembrane region" description="Helical" evidence="6">
    <location>
        <begin position="20"/>
        <end position="42"/>
    </location>
</feature>
<keyword evidence="3 6" id="KW-0812">Transmembrane</keyword>
<accession>A0ABY6J035</accession>
<keyword evidence="5 6" id="KW-0472">Membrane</keyword>
<feature type="transmembrane region" description="Helical" evidence="6">
    <location>
        <begin position="341"/>
        <end position="359"/>
    </location>
</feature>